<dbReference type="Proteomes" id="UP000473278">
    <property type="component" value="Unassembled WGS sequence"/>
</dbReference>
<gene>
    <name evidence="2" type="ORF">G3570_04775</name>
</gene>
<accession>A0A6M1SUY1</accession>
<evidence type="ECO:0000313" key="2">
    <source>
        <dbReference type="EMBL" id="NGP75936.1"/>
    </source>
</evidence>
<proteinExistence type="predicted"/>
<dbReference type="InterPro" id="IPR016040">
    <property type="entry name" value="NAD(P)-bd_dom"/>
</dbReference>
<sequence>MIRQIFETYQPAAVIYLVAKSLVDCSIDGSGEFIQAIIVGAHNMLGFARERDIKHFIFASFSSVYGTNKNVSWSEDDHELKPISLYASTKVSGDLMGHVYS</sequence>
<dbReference type="PANTHER" id="PTHR43000">
    <property type="entry name" value="DTDP-D-GLUCOSE 4,6-DEHYDRATASE-RELATED"/>
    <property type="match status" value="1"/>
</dbReference>
<protein>
    <submittedName>
        <fullName evidence="2">NAD-dependent epimerase/dehydratase family protein</fullName>
    </submittedName>
</protein>
<evidence type="ECO:0000259" key="1">
    <source>
        <dbReference type="Pfam" id="PF16363"/>
    </source>
</evidence>
<feature type="domain" description="NAD(P)-binding" evidence="1">
    <location>
        <begin position="2"/>
        <end position="100"/>
    </location>
</feature>
<evidence type="ECO:0000313" key="3">
    <source>
        <dbReference type="Proteomes" id="UP000473278"/>
    </source>
</evidence>
<dbReference type="InterPro" id="IPR036291">
    <property type="entry name" value="NAD(P)-bd_dom_sf"/>
</dbReference>
<organism evidence="2 3">
    <name type="scientific">Halalkalibaculum roseum</name>
    <dbReference type="NCBI Taxonomy" id="2709311"/>
    <lineage>
        <taxon>Bacteria</taxon>
        <taxon>Pseudomonadati</taxon>
        <taxon>Balneolota</taxon>
        <taxon>Balneolia</taxon>
        <taxon>Balneolales</taxon>
        <taxon>Balneolaceae</taxon>
        <taxon>Halalkalibaculum</taxon>
    </lineage>
</organism>
<keyword evidence="3" id="KW-1185">Reference proteome</keyword>
<dbReference type="Gene3D" id="3.40.50.720">
    <property type="entry name" value="NAD(P)-binding Rossmann-like Domain"/>
    <property type="match status" value="1"/>
</dbReference>
<comment type="caution">
    <text evidence="2">The sequence shown here is derived from an EMBL/GenBank/DDBJ whole genome shotgun (WGS) entry which is preliminary data.</text>
</comment>
<name>A0A6M1SUY1_9BACT</name>
<dbReference type="SUPFAM" id="SSF51735">
    <property type="entry name" value="NAD(P)-binding Rossmann-fold domains"/>
    <property type="match status" value="1"/>
</dbReference>
<dbReference type="AlphaFoldDB" id="A0A6M1SUY1"/>
<dbReference type="Pfam" id="PF16363">
    <property type="entry name" value="GDP_Man_Dehyd"/>
    <property type="match status" value="1"/>
</dbReference>
<dbReference type="EMBL" id="JAALLT010000002">
    <property type="protein sequence ID" value="NGP75936.1"/>
    <property type="molecule type" value="Genomic_DNA"/>
</dbReference>
<reference evidence="2 3" key="1">
    <citation type="submission" date="2020-02" db="EMBL/GenBank/DDBJ databases">
        <title>Balneolaceae bacterium YR4-1, complete genome.</title>
        <authorList>
            <person name="Li Y."/>
            <person name="Wu S."/>
        </authorList>
    </citation>
    <scope>NUCLEOTIDE SEQUENCE [LARGE SCALE GENOMIC DNA]</scope>
    <source>
        <strain evidence="2 3">YR4-1</strain>
    </source>
</reference>